<protein>
    <submittedName>
        <fullName evidence="9">EamA family transporter</fullName>
    </submittedName>
</protein>
<evidence type="ECO:0000256" key="2">
    <source>
        <dbReference type="ARBA" id="ARBA00007362"/>
    </source>
</evidence>
<keyword evidence="6 7" id="KW-0472">Membrane</keyword>
<organism evidence="9 10">
    <name type="scientific">Chengkuizengella axinellae</name>
    <dbReference type="NCBI Taxonomy" id="3064388"/>
    <lineage>
        <taxon>Bacteria</taxon>
        <taxon>Bacillati</taxon>
        <taxon>Bacillota</taxon>
        <taxon>Bacilli</taxon>
        <taxon>Bacillales</taxon>
        <taxon>Paenibacillaceae</taxon>
        <taxon>Chengkuizengella</taxon>
    </lineage>
</organism>
<evidence type="ECO:0000256" key="5">
    <source>
        <dbReference type="ARBA" id="ARBA00022989"/>
    </source>
</evidence>
<proteinExistence type="inferred from homology"/>
<feature type="transmembrane region" description="Helical" evidence="7">
    <location>
        <begin position="254"/>
        <end position="272"/>
    </location>
</feature>
<dbReference type="InterPro" id="IPR000620">
    <property type="entry name" value="EamA_dom"/>
</dbReference>
<feature type="domain" description="EamA" evidence="8">
    <location>
        <begin position="154"/>
        <end position="296"/>
    </location>
</feature>
<evidence type="ECO:0000313" key="9">
    <source>
        <dbReference type="EMBL" id="MDP5272942.1"/>
    </source>
</evidence>
<keyword evidence="3" id="KW-1003">Cell membrane</keyword>
<dbReference type="Pfam" id="PF00892">
    <property type="entry name" value="EamA"/>
    <property type="match status" value="2"/>
</dbReference>
<feature type="transmembrane region" description="Helical" evidence="7">
    <location>
        <begin position="100"/>
        <end position="118"/>
    </location>
</feature>
<dbReference type="PANTHER" id="PTHR32322:SF18">
    <property type="entry name" value="S-ADENOSYLMETHIONINE_S-ADENOSYLHOMOCYSTEINE TRANSPORTER"/>
    <property type="match status" value="1"/>
</dbReference>
<evidence type="ECO:0000256" key="6">
    <source>
        <dbReference type="ARBA" id="ARBA00023136"/>
    </source>
</evidence>
<comment type="caution">
    <text evidence="9">The sequence shown here is derived from an EMBL/GenBank/DDBJ whole genome shotgun (WGS) entry which is preliminary data.</text>
</comment>
<dbReference type="Gene3D" id="1.10.3730.20">
    <property type="match status" value="1"/>
</dbReference>
<evidence type="ECO:0000259" key="8">
    <source>
        <dbReference type="Pfam" id="PF00892"/>
    </source>
</evidence>
<sequence length="320" mass="35410">MNIKQSVFVYFCAILYVFITGLSYLFTKVALEITDPVDTLAHRFTFSFIAILIPIFSNKIKIQINMQRMKKLLPLVIVYPVTFLVFLTFGLEFATSSEGAILQASAPIFTMILASVFLKERTNFLQKSSIILSVIGVAFIFIMKGTGVQFNSLTGIILLLLAAVIFAGYSILSRFLSKDFKPSEITFFMLAGGFISFNFVAIVKHLMDGSIRSLFAPVMDIEYFSLMIYLGILSTLVAALLVNYVLSKLDAAKVMVFANLSPVISIIAGAIFLGESIFYYHIIGTIMIIAGVLGTNVFSKKKITFRTKKRVLNKSVGSSS</sequence>
<evidence type="ECO:0000256" key="1">
    <source>
        <dbReference type="ARBA" id="ARBA00004651"/>
    </source>
</evidence>
<dbReference type="Proteomes" id="UP001231941">
    <property type="component" value="Unassembled WGS sequence"/>
</dbReference>
<keyword evidence="10" id="KW-1185">Reference proteome</keyword>
<keyword evidence="4 7" id="KW-0812">Transmembrane</keyword>
<accession>A0ABT9IV58</accession>
<feature type="transmembrane region" description="Helical" evidence="7">
    <location>
        <begin position="278"/>
        <end position="299"/>
    </location>
</feature>
<feature type="transmembrane region" description="Helical" evidence="7">
    <location>
        <begin position="39"/>
        <end position="60"/>
    </location>
</feature>
<evidence type="ECO:0000256" key="4">
    <source>
        <dbReference type="ARBA" id="ARBA00022692"/>
    </source>
</evidence>
<name>A0ABT9IV58_9BACL</name>
<dbReference type="EMBL" id="JAVAMP010000001">
    <property type="protein sequence ID" value="MDP5272942.1"/>
    <property type="molecule type" value="Genomic_DNA"/>
</dbReference>
<reference evidence="9 10" key="1">
    <citation type="submission" date="2023-08" db="EMBL/GenBank/DDBJ databases">
        <authorList>
            <person name="Park J.-S."/>
        </authorList>
    </citation>
    <scope>NUCLEOTIDE SEQUENCE [LARGE SCALE GENOMIC DNA]</scope>
    <source>
        <strain evidence="9 10">2205SS18-9</strain>
    </source>
</reference>
<comment type="similarity">
    <text evidence="2">Belongs to the EamA transporter family.</text>
</comment>
<feature type="transmembrane region" description="Helical" evidence="7">
    <location>
        <begin position="7"/>
        <end position="27"/>
    </location>
</feature>
<evidence type="ECO:0000313" key="10">
    <source>
        <dbReference type="Proteomes" id="UP001231941"/>
    </source>
</evidence>
<gene>
    <name evidence="9" type="ORF">Q5Y73_02375</name>
</gene>
<keyword evidence="5 7" id="KW-1133">Transmembrane helix</keyword>
<feature type="transmembrane region" description="Helical" evidence="7">
    <location>
        <begin position="153"/>
        <end position="172"/>
    </location>
</feature>
<evidence type="ECO:0000256" key="3">
    <source>
        <dbReference type="ARBA" id="ARBA00022475"/>
    </source>
</evidence>
<evidence type="ECO:0000256" key="7">
    <source>
        <dbReference type="SAM" id="Phobius"/>
    </source>
</evidence>
<comment type="subcellular location">
    <subcellularLocation>
        <location evidence="1">Cell membrane</location>
        <topology evidence="1">Multi-pass membrane protein</topology>
    </subcellularLocation>
</comment>
<feature type="transmembrane region" description="Helical" evidence="7">
    <location>
        <begin position="223"/>
        <end position="242"/>
    </location>
</feature>
<dbReference type="SUPFAM" id="SSF103481">
    <property type="entry name" value="Multidrug resistance efflux transporter EmrE"/>
    <property type="match status" value="2"/>
</dbReference>
<feature type="domain" description="EamA" evidence="8">
    <location>
        <begin position="9"/>
        <end position="141"/>
    </location>
</feature>
<dbReference type="InterPro" id="IPR050638">
    <property type="entry name" value="AA-Vitamin_Transporters"/>
</dbReference>
<feature type="transmembrane region" description="Helical" evidence="7">
    <location>
        <begin position="130"/>
        <end position="147"/>
    </location>
</feature>
<feature type="transmembrane region" description="Helical" evidence="7">
    <location>
        <begin position="184"/>
        <end position="203"/>
    </location>
</feature>
<dbReference type="InterPro" id="IPR037185">
    <property type="entry name" value="EmrE-like"/>
</dbReference>
<feature type="transmembrane region" description="Helical" evidence="7">
    <location>
        <begin position="72"/>
        <end position="94"/>
    </location>
</feature>
<dbReference type="PANTHER" id="PTHR32322">
    <property type="entry name" value="INNER MEMBRANE TRANSPORTER"/>
    <property type="match status" value="1"/>
</dbReference>